<dbReference type="GO" id="GO:0004497">
    <property type="term" value="F:monooxygenase activity"/>
    <property type="evidence" value="ECO:0007669"/>
    <property type="project" value="UniProtKB-KW"/>
</dbReference>
<evidence type="ECO:0000256" key="4">
    <source>
        <dbReference type="ARBA" id="ARBA00022617"/>
    </source>
</evidence>
<evidence type="ECO:0000256" key="2">
    <source>
        <dbReference type="ARBA" id="ARBA00005179"/>
    </source>
</evidence>
<evidence type="ECO:0000313" key="9">
    <source>
        <dbReference type="EMBL" id="KIJ12556.1"/>
    </source>
</evidence>
<dbReference type="GO" id="GO:0020037">
    <property type="term" value="F:heme binding"/>
    <property type="evidence" value="ECO:0007669"/>
    <property type="project" value="InterPro"/>
</dbReference>
<dbReference type="GO" id="GO:0016705">
    <property type="term" value="F:oxidoreductase activity, acting on paired donors, with incorporation or reduction of molecular oxygen"/>
    <property type="evidence" value="ECO:0007669"/>
    <property type="project" value="InterPro"/>
</dbReference>
<keyword evidence="8" id="KW-0503">Monooxygenase</keyword>
<dbReference type="PRINTS" id="PR00463">
    <property type="entry name" value="EP450I"/>
</dbReference>
<evidence type="ECO:0000256" key="1">
    <source>
        <dbReference type="ARBA" id="ARBA00001971"/>
    </source>
</evidence>
<evidence type="ECO:0000256" key="5">
    <source>
        <dbReference type="ARBA" id="ARBA00022723"/>
    </source>
</evidence>
<dbReference type="OrthoDB" id="2789670at2759"/>
<dbReference type="Proteomes" id="UP000053647">
    <property type="component" value="Unassembled WGS sequence"/>
</dbReference>
<organism evidence="9 10">
    <name type="scientific">Paxillus involutus ATCC 200175</name>
    <dbReference type="NCBI Taxonomy" id="664439"/>
    <lineage>
        <taxon>Eukaryota</taxon>
        <taxon>Fungi</taxon>
        <taxon>Dikarya</taxon>
        <taxon>Basidiomycota</taxon>
        <taxon>Agaricomycotina</taxon>
        <taxon>Agaricomycetes</taxon>
        <taxon>Agaricomycetidae</taxon>
        <taxon>Boletales</taxon>
        <taxon>Paxilineae</taxon>
        <taxon>Paxillaceae</taxon>
        <taxon>Paxillus</taxon>
    </lineage>
</organism>
<dbReference type="HOGENOM" id="CLU_1062089_0_0_1"/>
<dbReference type="InterPro" id="IPR036396">
    <property type="entry name" value="Cyt_P450_sf"/>
</dbReference>
<reference evidence="9 10" key="1">
    <citation type="submission" date="2014-06" db="EMBL/GenBank/DDBJ databases">
        <authorList>
            <consortium name="DOE Joint Genome Institute"/>
            <person name="Kuo A."/>
            <person name="Kohler A."/>
            <person name="Nagy L.G."/>
            <person name="Floudas D."/>
            <person name="Copeland A."/>
            <person name="Barry K.W."/>
            <person name="Cichocki N."/>
            <person name="Veneault-Fourrey C."/>
            <person name="LaButti K."/>
            <person name="Lindquist E.A."/>
            <person name="Lipzen A."/>
            <person name="Lundell T."/>
            <person name="Morin E."/>
            <person name="Murat C."/>
            <person name="Sun H."/>
            <person name="Tunlid A."/>
            <person name="Henrissat B."/>
            <person name="Grigoriev I.V."/>
            <person name="Hibbett D.S."/>
            <person name="Martin F."/>
            <person name="Nordberg H.P."/>
            <person name="Cantor M.N."/>
            <person name="Hua S.X."/>
        </authorList>
    </citation>
    <scope>NUCLEOTIDE SEQUENCE [LARGE SCALE GENOMIC DNA]</scope>
    <source>
        <strain evidence="9 10">ATCC 200175</strain>
    </source>
</reference>
<dbReference type="Pfam" id="PF00067">
    <property type="entry name" value="p450"/>
    <property type="match status" value="1"/>
</dbReference>
<evidence type="ECO:0000256" key="8">
    <source>
        <dbReference type="ARBA" id="ARBA00023033"/>
    </source>
</evidence>
<evidence type="ECO:0000256" key="7">
    <source>
        <dbReference type="ARBA" id="ARBA00023004"/>
    </source>
</evidence>
<dbReference type="SUPFAM" id="SSF48264">
    <property type="entry name" value="Cytochrome P450"/>
    <property type="match status" value="1"/>
</dbReference>
<dbReference type="GO" id="GO:0005506">
    <property type="term" value="F:iron ion binding"/>
    <property type="evidence" value="ECO:0007669"/>
    <property type="project" value="InterPro"/>
</dbReference>
<evidence type="ECO:0000256" key="3">
    <source>
        <dbReference type="ARBA" id="ARBA00010617"/>
    </source>
</evidence>
<dbReference type="InterPro" id="IPR001128">
    <property type="entry name" value="Cyt_P450"/>
</dbReference>
<dbReference type="InterPro" id="IPR050364">
    <property type="entry name" value="Cytochrome_P450_fung"/>
</dbReference>
<comment type="similarity">
    <text evidence="3">Belongs to the cytochrome P450 family.</text>
</comment>
<proteinExistence type="inferred from homology"/>
<evidence type="ECO:0008006" key="11">
    <source>
        <dbReference type="Google" id="ProtNLM"/>
    </source>
</evidence>
<dbReference type="PANTHER" id="PTHR46300:SF7">
    <property type="entry name" value="P450, PUTATIVE (EUROFUNG)-RELATED"/>
    <property type="match status" value="1"/>
</dbReference>
<keyword evidence="5" id="KW-0479">Metal-binding</keyword>
<gene>
    <name evidence="9" type="ORF">PAXINDRAFT_14634</name>
</gene>
<keyword evidence="4" id="KW-0349">Heme</keyword>
<dbReference type="AlphaFoldDB" id="A0A0C9TZ26"/>
<keyword evidence="6" id="KW-0560">Oxidoreductase</keyword>
<accession>A0A0C9TZ26</accession>
<reference evidence="10" key="2">
    <citation type="submission" date="2015-01" db="EMBL/GenBank/DDBJ databases">
        <title>Evolutionary Origins and Diversification of the Mycorrhizal Mutualists.</title>
        <authorList>
            <consortium name="DOE Joint Genome Institute"/>
            <consortium name="Mycorrhizal Genomics Consortium"/>
            <person name="Kohler A."/>
            <person name="Kuo A."/>
            <person name="Nagy L.G."/>
            <person name="Floudas D."/>
            <person name="Copeland A."/>
            <person name="Barry K.W."/>
            <person name="Cichocki N."/>
            <person name="Veneault-Fourrey C."/>
            <person name="LaButti K."/>
            <person name="Lindquist E.A."/>
            <person name="Lipzen A."/>
            <person name="Lundell T."/>
            <person name="Morin E."/>
            <person name="Murat C."/>
            <person name="Riley R."/>
            <person name="Ohm R."/>
            <person name="Sun H."/>
            <person name="Tunlid A."/>
            <person name="Henrissat B."/>
            <person name="Grigoriev I.V."/>
            <person name="Hibbett D.S."/>
            <person name="Martin F."/>
        </authorList>
    </citation>
    <scope>NUCLEOTIDE SEQUENCE [LARGE SCALE GENOMIC DNA]</scope>
    <source>
        <strain evidence="10">ATCC 200175</strain>
    </source>
</reference>
<evidence type="ECO:0000256" key="6">
    <source>
        <dbReference type="ARBA" id="ARBA00023002"/>
    </source>
</evidence>
<keyword evidence="10" id="KW-1185">Reference proteome</keyword>
<evidence type="ECO:0000313" key="10">
    <source>
        <dbReference type="Proteomes" id="UP000053647"/>
    </source>
</evidence>
<name>A0A0C9TZ26_PAXIN</name>
<sequence>MSNETFPAPNDEVLTIGSRVSMRVNVYIIIDTTGDLVAIRRKAGTQNCAGVSFERTYEIIQDLPVFVVHPRLASRVVGREARDSYEWAVKMVETPYQYVQKRMESSQHPTFSMVSDHITRMQKYDEQYRSDYTNALKHASASAFLASTETTSSSLIAFTLAMVENPHVWKRAQAEIDSVIEIDRLPEFDDRTSLPYVEAILGETMRWQPVVPLGIPHATTSSDVYKGFYIPKGMSFTCTKIYSSRPLPYRGHGPRKHLGDVA</sequence>
<dbReference type="Gene3D" id="1.10.630.10">
    <property type="entry name" value="Cytochrome P450"/>
    <property type="match status" value="1"/>
</dbReference>
<protein>
    <recommendedName>
        <fullName evidence="11">Cytochrome P450</fullName>
    </recommendedName>
</protein>
<dbReference type="EMBL" id="KN819362">
    <property type="protein sequence ID" value="KIJ12556.1"/>
    <property type="molecule type" value="Genomic_DNA"/>
</dbReference>
<dbReference type="InterPro" id="IPR002401">
    <property type="entry name" value="Cyt_P450_E_grp-I"/>
</dbReference>
<keyword evidence="7" id="KW-0408">Iron</keyword>
<comment type="pathway">
    <text evidence="2">Secondary metabolite biosynthesis.</text>
</comment>
<comment type="cofactor">
    <cofactor evidence="1">
        <name>heme</name>
        <dbReference type="ChEBI" id="CHEBI:30413"/>
    </cofactor>
</comment>
<dbReference type="PANTHER" id="PTHR46300">
    <property type="entry name" value="P450, PUTATIVE (EUROFUNG)-RELATED-RELATED"/>
    <property type="match status" value="1"/>
</dbReference>